<dbReference type="Gene3D" id="3.40.50.1000">
    <property type="entry name" value="HAD superfamily/HAD-like"/>
    <property type="match status" value="2"/>
</dbReference>
<dbReference type="GO" id="GO:0016791">
    <property type="term" value="F:phosphatase activity"/>
    <property type="evidence" value="ECO:0007669"/>
    <property type="project" value="TreeGrafter"/>
</dbReference>
<dbReference type="Pfam" id="PF13242">
    <property type="entry name" value="Hydrolase_like"/>
    <property type="match status" value="1"/>
</dbReference>
<organism evidence="1 2">
    <name type="scientific">Arthrobacter woluwensis</name>
    <dbReference type="NCBI Taxonomy" id="156980"/>
    <lineage>
        <taxon>Bacteria</taxon>
        <taxon>Bacillati</taxon>
        <taxon>Actinomycetota</taxon>
        <taxon>Actinomycetes</taxon>
        <taxon>Micrococcales</taxon>
        <taxon>Micrococcaceae</taxon>
        <taxon>Arthrobacter</taxon>
    </lineage>
</organism>
<protein>
    <submittedName>
        <fullName evidence="1">Haloacid Dehalogenase Superfamily Class (Subfamily) IIA</fullName>
    </submittedName>
</protein>
<proteinExistence type="predicted"/>
<dbReference type="PANTHER" id="PTHR19288">
    <property type="entry name" value="4-NITROPHENYLPHOSPHATASE-RELATED"/>
    <property type="match status" value="1"/>
</dbReference>
<accession>A0A1H4RER6</accession>
<name>A0A1H4RER6_9MICC</name>
<dbReference type="SUPFAM" id="SSF56784">
    <property type="entry name" value="HAD-like"/>
    <property type="match status" value="1"/>
</dbReference>
<gene>
    <name evidence="1" type="ORF">SAMN04489745_2541</name>
</gene>
<dbReference type="GO" id="GO:0005737">
    <property type="term" value="C:cytoplasm"/>
    <property type="evidence" value="ECO:0007669"/>
    <property type="project" value="TreeGrafter"/>
</dbReference>
<reference evidence="1 2" key="1">
    <citation type="submission" date="2016-10" db="EMBL/GenBank/DDBJ databases">
        <authorList>
            <person name="de Groot N.N."/>
        </authorList>
    </citation>
    <scope>NUCLEOTIDE SEQUENCE [LARGE SCALE GENOMIC DNA]</scope>
    <source>
        <strain evidence="1 2">DSM 10495</strain>
    </source>
</reference>
<keyword evidence="2" id="KW-1185">Reference proteome</keyword>
<dbReference type="EMBL" id="FNSN01000003">
    <property type="protein sequence ID" value="SEC30316.1"/>
    <property type="molecule type" value="Genomic_DNA"/>
</dbReference>
<dbReference type="Proteomes" id="UP000182652">
    <property type="component" value="Unassembled WGS sequence"/>
</dbReference>
<dbReference type="RefSeq" id="WP_066217468.1">
    <property type="nucleotide sequence ID" value="NZ_FNSN01000003.1"/>
</dbReference>
<dbReference type="InterPro" id="IPR036412">
    <property type="entry name" value="HAD-like_sf"/>
</dbReference>
<dbReference type="InterPro" id="IPR023214">
    <property type="entry name" value="HAD_sf"/>
</dbReference>
<dbReference type="AlphaFoldDB" id="A0A1H4RER6"/>
<sequence length="332" mass="34308">MILPSTSALVDRFDAILSDLDGVVYAGPSAIPGAVEALSGLADRGVGLAYVTNNASRSPEQVAEHLRELGAPATAEQIVTSPQAAARLLAERLAPGSRVLITGSTALAAEVSEAGLEPVWKATDEPHAVVQGFDPGLGWKDLAEASYAVATGILWVATNTDLSIPQARGIAPGNGTLVAAVQAATGVTPVVAGKPEVPLFHAAAARLSSSRPAVVGDRLDTDILGGNRAGFATIQVLTGVNTARDALNALTLERPTHLIAELGALYRPYPETVHDDGVWRVGEATAVVEGDRVVVTAEEDSLDGWRAACAAWWSAVPETEAATAPGLVWRTR</sequence>
<dbReference type="NCBIfam" id="TIGR01460">
    <property type="entry name" value="HAD-SF-IIA"/>
    <property type="match status" value="1"/>
</dbReference>
<evidence type="ECO:0000313" key="1">
    <source>
        <dbReference type="EMBL" id="SEC30316.1"/>
    </source>
</evidence>
<dbReference type="STRING" id="156980.SAMN04489745_2541"/>
<dbReference type="InterPro" id="IPR006357">
    <property type="entry name" value="HAD-SF_hydro_IIA"/>
</dbReference>
<dbReference type="Pfam" id="PF13344">
    <property type="entry name" value="Hydrolase_6"/>
    <property type="match status" value="1"/>
</dbReference>
<dbReference type="PANTHER" id="PTHR19288:SF95">
    <property type="entry name" value="D-GLYCEROL 3-PHOSPHATE PHOSPHATASE"/>
    <property type="match status" value="1"/>
</dbReference>
<evidence type="ECO:0000313" key="2">
    <source>
        <dbReference type="Proteomes" id="UP000182652"/>
    </source>
</evidence>